<gene>
    <name evidence="1" type="ORF">IAB81_07145</name>
</gene>
<dbReference type="EMBL" id="JADIMA010000069">
    <property type="protein sequence ID" value="MBO8473388.1"/>
    <property type="molecule type" value="Genomic_DNA"/>
</dbReference>
<proteinExistence type="predicted"/>
<accession>A0A9D9NHK7</accession>
<organism evidence="1 2">
    <name type="scientific">Candidatus Merdivivens pullicola</name>
    <dbReference type="NCBI Taxonomy" id="2840872"/>
    <lineage>
        <taxon>Bacteria</taxon>
        <taxon>Pseudomonadati</taxon>
        <taxon>Bacteroidota</taxon>
        <taxon>Bacteroidia</taxon>
        <taxon>Bacteroidales</taxon>
        <taxon>Muribaculaceae</taxon>
        <taxon>Muribaculaceae incertae sedis</taxon>
        <taxon>Candidatus Merdivivens</taxon>
    </lineage>
</organism>
<comment type="caution">
    <text evidence="1">The sequence shown here is derived from an EMBL/GenBank/DDBJ whole genome shotgun (WGS) entry which is preliminary data.</text>
</comment>
<reference evidence="1" key="1">
    <citation type="submission" date="2020-10" db="EMBL/GenBank/DDBJ databases">
        <authorList>
            <person name="Gilroy R."/>
        </authorList>
    </citation>
    <scope>NUCLEOTIDE SEQUENCE</scope>
    <source>
        <strain evidence="1">B1-8020</strain>
    </source>
</reference>
<reference evidence="1" key="2">
    <citation type="journal article" date="2021" name="PeerJ">
        <title>Extensive microbial diversity within the chicken gut microbiome revealed by metagenomics and culture.</title>
        <authorList>
            <person name="Gilroy R."/>
            <person name="Ravi A."/>
            <person name="Getino M."/>
            <person name="Pursley I."/>
            <person name="Horton D.L."/>
            <person name="Alikhan N.F."/>
            <person name="Baker D."/>
            <person name="Gharbi K."/>
            <person name="Hall N."/>
            <person name="Watson M."/>
            <person name="Adriaenssens E.M."/>
            <person name="Foster-Nyarko E."/>
            <person name="Jarju S."/>
            <person name="Secka A."/>
            <person name="Antonio M."/>
            <person name="Oren A."/>
            <person name="Chaudhuri R.R."/>
            <person name="La Ragione R."/>
            <person name="Hildebrand F."/>
            <person name="Pallen M.J."/>
        </authorList>
    </citation>
    <scope>NUCLEOTIDE SEQUENCE</scope>
    <source>
        <strain evidence="1">B1-8020</strain>
    </source>
</reference>
<protein>
    <submittedName>
        <fullName evidence="1">Uncharacterized protein</fullName>
    </submittedName>
</protein>
<evidence type="ECO:0000313" key="1">
    <source>
        <dbReference type="EMBL" id="MBO8473388.1"/>
    </source>
</evidence>
<dbReference type="AlphaFoldDB" id="A0A9D9NHK7"/>
<name>A0A9D9NHK7_9BACT</name>
<sequence>MLMNFGVRIDEVRRKARATKAYIKSDNTFGYWESGTSWTYTGENGQGGYADRTTVLRIRAARIDAQPQQ</sequence>
<dbReference type="Proteomes" id="UP000823604">
    <property type="component" value="Unassembled WGS sequence"/>
</dbReference>
<evidence type="ECO:0000313" key="2">
    <source>
        <dbReference type="Proteomes" id="UP000823604"/>
    </source>
</evidence>